<proteinExistence type="inferred from homology"/>
<name>A0A0B7NEE0_9FUNG</name>
<gene>
    <name evidence="7" type="primary">PARPA_11145.1 scaffold 42800</name>
</gene>
<evidence type="ECO:0000313" key="7">
    <source>
        <dbReference type="EMBL" id="CEP16866.1"/>
    </source>
</evidence>
<evidence type="ECO:0000256" key="5">
    <source>
        <dbReference type="ARBA" id="ARBA00023136"/>
    </source>
</evidence>
<evidence type="ECO:0000256" key="2">
    <source>
        <dbReference type="ARBA" id="ARBA00007590"/>
    </source>
</evidence>
<dbReference type="EMBL" id="LN733372">
    <property type="protein sequence ID" value="CEP16866.1"/>
    <property type="molecule type" value="Genomic_DNA"/>
</dbReference>
<protein>
    <recommendedName>
        <fullName evidence="9">Transmembrane protein 14C</fullName>
    </recommendedName>
</protein>
<comment type="similarity">
    <text evidence="2">Belongs to the TMEM14 family.</text>
</comment>
<dbReference type="STRING" id="35722.A0A0B7NEE0"/>
<dbReference type="AlphaFoldDB" id="A0A0B7NEE0"/>
<dbReference type="Gene3D" id="1.10.10.1740">
    <property type="entry name" value="Transmembrane protein 14-like"/>
    <property type="match status" value="1"/>
</dbReference>
<evidence type="ECO:0000256" key="3">
    <source>
        <dbReference type="ARBA" id="ARBA00022692"/>
    </source>
</evidence>
<feature type="transmembrane region" description="Helical" evidence="6">
    <location>
        <begin position="46"/>
        <end position="64"/>
    </location>
</feature>
<evidence type="ECO:0000313" key="8">
    <source>
        <dbReference type="Proteomes" id="UP000054107"/>
    </source>
</evidence>
<dbReference type="InterPro" id="IPR005349">
    <property type="entry name" value="TMEM14"/>
</dbReference>
<evidence type="ECO:0000256" key="6">
    <source>
        <dbReference type="SAM" id="Phobius"/>
    </source>
</evidence>
<dbReference type="InterPro" id="IPR044890">
    <property type="entry name" value="TMEM14_sf"/>
</dbReference>
<evidence type="ECO:0000256" key="1">
    <source>
        <dbReference type="ARBA" id="ARBA00004370"/>
    </source>
</evidence>
<evidence type="ECO:0008006" key="9">
    <source>
        <dbReference type="Google" id="ProtNLM"/>
    </source>
</evidence>
<evidence type="ECO:0000256" key="4">
    <source>
        <dbReference type="ARBA" id="ARBA00022989"/>
    </source>
</evidence>
<dbReference type="PANTHER" id="PTHR12668:SF43">
    <property type="entry name" value="TRANSMEMBRANE PROTEIN 14 HOMOLOG"/>
    <property type="match status" value="1"/>
</dbReference>
<feature type="transmembrane region" description="Helical" evidence="6">
    <location>
        <begin position="70"/>
        <end position="89"/>
    </location>
</feature>
<sequence>MTDIVGYAYGLTVLAGGLVGFIKAGSLFGVLACLGAYQVSNNPRNATLSLIVSIVLLCVMGGRFYRGRKFMPAGLVTILSLIMVLRYAIRLISK</sequence>
<dbReference type="GO" id="GO:0031966">
    <property type="term" value="C:mitochondrial membrane"/>
    <property type="evidence" value="ECO:0007669"/>
    <property type="project" value="TreeGrafter"/>
</dbReference>
<keyword evidence="3 6" id="KW-0812">Transmembrane</keyword>
<comment type="subcellular location">
    <subcellularLocation>
        <location evidence="1">Membrane</location>
    </subcellularLocation>
</comment>
<keyword evidence="5 6" id="KW-0472">Membrane</keyword>
<accession>A0A0B7NEE0</accession>
<organism evidence="7 8">
    <name type="scientific">Parasitella parasitica</name>
    <dbReference type="NCBI Taxonomy" id="35722"/>
    <lineage>
        <taxon>Eukaryota</taxon>
        <taxon>Fungi</taxon>
        <taxon>Fungi incertae sedis</taxon>
        <taxon>Mucoromycota</taxon>
        <taxon>Mucoromycotina</taxon>
        <taxon>Mucoromycetes</taxon>
        <taxon>Mucorales</taxon>
        <taxon>Mucorineae</taxon>
        <taxon>Mucoraceae</taxon>
        <taxon>Parasitella</taxon>
    </lineage>
</organism>
<dbReference type="OrthoDB" id="5620at2759"/>
<dbReference type="PANTHER" id="PTHR12668">
    <property type="entry name" value="TRANSMEMBRANE PROTEIN 14, 15"/>
    <property type="match status" value="1"/>
</dbReference>
<feature type="transmembrane region" description="Helical" evidence="6">
    <location>
        <begin position="6"/>
        <end position="34"/>
    </location>
</feature>
<dbReference type="Proteomes" id="UP000054107">
    <property type="component" value="Unassembled WGS sequence"/>
</dbReference>
<dbReference type="GO" id="GO:0070453">
    <property type="term" value="P:regulation of heme biosynthetic process"/>
    <property type="evidence" value="ECO:0007669"/>
    <property type="project" value="TreeGrafter"/>
</dbReference>
<dbReference type="Pfam" id="PF03647">
    <property type="entry name" value="Tmemb_14"/>
    <property type="match status" value="1"/>
</dbReference>
<keyword evidence="8" id="KW-1185">Reference proteome</keyword>
<reference evidence="7 8" key="1">
    <citation type="submission" date="2014-09" db="EMBL/GenBank/DDBJ databases">
        <authorList>
            <person name="Ellenberger Sabrina"/>
        </authorList>
    </citation>
    <scope>NUCLEOTIDE SEQUENCE [LARGE SCALE GENOMIC DNA]</scope>
    <source>
        <strain evidence="7 8">CBS 412.66</strain>
    </source>
</reference>
<keyword evidence="4 6" id="KW-1133">Transmembrane helix</keyword>